<dbReference type="EMBL" id="JAVDQH010000003">
    <property type="protein sequence ID" value="MDR6243033.1"/>
    <property type="molecule type" value="Genomic_DNA"/>
</dbReference>
<dbReference type="RefSeq" id="WP_188775504.1">
    <property type="nucleotide sequence ID" value="NZ_BMMB01000004.1"/>
</dbReference>
<name>A0ABU1IUT2_9BACL</name>
<dbReference type="Proteomes" id="UP001185028">
    <property type="component" value="Unassembled WGS sequence"/>
</dbReference>
<evidence type="ECO:0000313" key="1">
    <source>
        <dbReference type="EMBL" id="MDR6243033.1"/>
    </source>
</evidence>
<comment type="caution">
    <text evidence="1">The sequence shown here is derived from an EMBL/GenBank/DDBJ whole genome shotgun (WGS) entry which is preliminary data.</text>
</comment>
<reference evidence="1 2" key="1">
    <citation type="submission" date="2023-07" db="EMBL/GenBank/DDBJ databases">
        <title>Genomic Encyclopedia of Type Strains, Phase IV (KMG-IV): sequencing the most valuable type-strain genomes for metagenomic binning, comparative biology and taxonomic classification.</title>
        <authorList>
            <person name="Goeker M."/>
        </authorList>
    </citation>
    <scope>NUCLEOTIDE SEQUENCE [LARGE SCALE GENOMIC DNA]</scope>
    <source>
        <strain evidence="1 2">DSM 22170</strain>
    </source>
</reference>
<evidence type="ECO:0000313" key="2">
    <source>
        <dbReference type="Proteomes" id="UP001185028"/>
    </source>
</evidence>
<gene>
    <name evidence="1" type="ORF">JOC58_000918</name>
</gene>
<protein>
    <submittedName>
        <fullName evidence="1">Uncharacterized protein</fullName>
    </submittedName>
</protein>
<keyword evidence="2" id="KW-1185">Reference proteome</keyword>
<organism evidence="1 2">
    <name type="scientific">Paenibacillus hunanensis</name>
    <dbReference type="NCBI Taxonomy" id="539262"/>
    <lineage>
        <taxon>Bacteria</taxon>
        <taxon>Bacillati</taxon>
        <taxon>Bacillota</taxon>
        <taxon>Bacilli</taxon>
        <taxon>Bacillales</taxon>
        <taxon>Paenibacillaceae</taxon>
        <taxon>Paenibacillus</taxon>
    </lineage>
</organism>
<sequence>MSTSITAQEPFVLHDYNLEDWLRQTYGEQPSRATATRQLTWKQRVLYAAGHAINAYYTLSPELREVSNIAKLVDLRWPRRPVGFDSEAHYWHTKDAVVANLTALLQDNQPAAYPVMLYEQQQVVVPELRTELSLIFQMMWQASWTTAQPGDEPSGHKSLIVQKFFWEREPHLEEAFIHLSNVFCRTAFGCVPERIDMFYLSDGTVQRHVPHMKDVAASIDYLDLLRHAVPGGNRLCACCRANAGTAVALAPSWSLS</sequence>
<accession>A0ABU1IUT2</accession>
<proteinExistence type="predicted"/>